<evidence type="ECO:0000313" key="5">
    <source>
        <dbReference type="EMBL" id="RZS45085.1"/>
    </source>
</evidence>
<sequence>MSRPKSLLRLAVAPAVAATFLAVLPLTTPSAAPPAAAERWTPLSPVSVSYDTALPQAHAAKGRVLSFNDFHGALEPPTGSGGLVNGNPAGGAEYLATQVKKLRAAGAAKGEDVITAGAGDMVGGTPLISAAFHDEPSIEVLGKLGVDVTSVGNHEFDEGVTELKRLQRGGCHPTDGCQDGDGFDGASFKYLSANVVDKKTKMPVLRPFEIKLVRGVPVAFVGMTLEGTPDIVNPNGIKDVEFLDEVKTANFYANLFRKVGIKAMALLVHEGGAQSAPPPVQDPSGCANFAGPITDIVKGLRPEYGLVVSGHTHRFYSCALPNSSGANTVVTSAGSNGTLVTDVGFTLDRRTRSFASISAANTLVENGIRLPDGTWAKDPEGNFLRNPALVDPDAKVIVDKYRKAVAPIANKIIGKITADITRAESPAKETALGDVIADAQLKYTASAGAQLALMNPGGIRADLSHAFSPGGEPAGDITYGEAFTVQPFNNLVVTQDLTGAQLKAVLEQQFAGHAGQTTTKILQISAGFAYAYDSTKPAGDRVSELTLNGAPMDPAAVYKVTSNDFLANGGDGFTSLKEGANRVTAPGFDVDALTAHLGAAPVAPGPRDRIRKLG</sequence>
<dbReference type="RefSeq" id="WP_130342670.1">
    <property type="nucleotide sequence ID" value="NZ_SGWQ01000001.1"/>
</dbReference>
<dbReference type="GO" id="GO:0030288">
    <property type="term" value="C:outer membrane-bounded periplasmic space"/>
    <property type="evidence" value="ECO:0007669"/>
    <property type="project" value="TreeGrafter"/>
</dbReference>
<keyword evidence="2" id="KW-0378">Hydrolase</keyword>
<dbReference type="Pfam" id="PF02872">
    <property type="entry name" value="5_nucleotid_C"/>
    <property type="match status" value="1"/>
</dbReference>
<dbReference type="PRINTS" id="PR01607">
    <property type="entry name" value="APYRASEFAMLY"/>
</dbReference>
<evidence type="ECO:0000313" key="6">
    <source>
        <dbReference type="Proteomes" id="UP000294257"/>
    </source>
</evidence>
<dbReference type="InterPro" id="IPR008334">
    <property type="entry name" value="5'-Nucleotdase_C"/>
</dbReference>
<keyword evidence="6" id="KW-1185">Reference proteome</keyword>
<dbReference type="InterPro" id="IPR006179">
    <property type="entry name" value="5_nucleotidase/apyrase"/>
</dbReference>
<protein>
    <submittedName>
        <fullName evidence="5">5'-nucleotidase</fullName>
    </submittedName>
</protein>
<gene>
    <name evidence="5" type="ORF">EV193_101971</name>
</gene>
<dbReference type="GO" id="GO:0008253">
    <property type="term" value="F:5'-nucleotidase activity"/>
    <property type="evidence" value="ECO:0007669"/>
    <property type="project" value="TreeGrafter"/>
</dbReference>
<dbReference type="PANTHER" id="PTHR11575">
    <property type="entry name" value="5'-NUCLEOTIDASE-RELATED"/>
    <property type="match status" value="1"/>
</dbReference>
<comment type="similarity">
    <text evidence="2">Belongs to the 5'-nucleotidase family.</text>
</comment>
<dbReference type="InterPro" id="IPR029052">
    <property type="entry name" value="Metallo-depent_PP-like"/>
</dbReference>
<dbReference type="InterPro" id="IPR036907">
    <property type="entry name" value="5'-Nucleotdase_C_sf"/>
</dbReference>
<dbReference type="OrthoDB" id="1016457at2"/>
<dbReference type="SUPFAM" id="SSF56300">
    <property type="entry name" value="Metallo-dependent phosphatases"/>
    <property type="match status" value="1"/>
</dbReference>
<dbReference type="GO" id="GO:0000166">
    <property type="term" value="F:nucleotide binding"/>
    <property type="evidence" value="ECO:0007669"/>
    <property type="project" value="UniProtKB-KW"/>
</dbReference>
<name>A0A4Q7L6U3_9PSEU</name>
<feature type="domain" description="Calcineurin-like phosphoesterase" evidence="3">
    <location>
        <begin position="63"/>
        <end position="314"/>
    </location>
</feature>
<reference evidence="5 6" key="1">
    <citation type="submission" date="2019-02" db="EMBL/GenBank/DDBJ databases">
        <title>Genomic Encyclopedia of Type Strains, Phase IV (KMG-IV): sequencing the most valuable type-strain genomes for metagenomic binning, comparative biology and taxonomic classification.</title>
        <authorList>
            <person name="Goeker M."/>
        </authorList>
    </citation>
    <scope>NUCLEOTIDE SEQUENCE [LARGE SCALE GENOMIC DNA]</scope>
    <source>
        <strain evidence="5 6">DSM 101727</strain>
    </source>
</reference>
<evidence type="ECO:0000259" key="4">
    <source>
        <dbReference type="Pfam" id="PF02872"/>
    </source>
</evidence>
<proteinExistence type="inferred from homology"/>
<dbReference type="GO" id="GO:0009166">
    <property type="term" value="P:nucleotide catabolic process"/>
    <property type="evidence" value="ECO:0007669"/>
    <property type="project" value="InterPro"/>
</dbReference>
<dbReference type="PANTHER" id="PTHR11575:SF24">
    <property type="entry name" value="5'-NUCLEOTIDASE"/>
    <property type="match status" value="1"/>
</dbReference>
<dbReference type="SUPFAM" id="SSF55816">
    <property type="entry name" value="5'-nucleotidase (syn. UDP-sugar hydrolase), C-terminal domain"/>
    <property type="match status" value="1"/>
</dbReference>
<comment type="caution">
    <text evidence="5">The sequence shown here is derived from an EMBL/GenBank/DDBJ whole genome shotgun (WGS) entry which is preliminary data.</text>
</comment>
<dbReference type="Gene3D" id="3.60.21.10">
    <property type="match status" value="1"/>
</dbReference>
<evidence type="ECO:0000259" key="3">
    <source>
        <dbReference type="Pfam" id="PF00149"/>
    </source>
</evidence>
<dbReference type="AlphaFoldDB" id="A0A4Q7L6U3"/>
<accession>A0A4Q7L6U3</accession>
<dbReference type="Proteomes" id="UP000294257">
    <property type="component" value="Unassembled WGS sequence"/>
</dbReference>
<evidence type="ECO:0000256" key="1">
    <source>
        <dbReference type="ARBA" id="ARBA00022729"/>
    </source>
</evidence>
<dbReference type="Pfam" id="PF00149">
    <property type="entry name" value="Metallophos"/>
    <property type="match status" value="1"/>
</dbReference>
<keyword evidence="2" id="KW-0547">Nucleotide-binding</keyword>
<dbReference type="EMBL" id="SGWQ01000001">
    <property type="protein sequence ID" value="RZS45085.1"/>
    <property type="molecule type" value="Genomic_DNA"/>
</dbReference>
<dbReference type="Gene3D" id="3.90.780.10">
    <property type="entry name" value="5'-Nucleotidase, C-terminal domain"/>
    <property type="match status" value="1"/>
</dbReference>
<dbReference type="InterPro" id="IPR004843">
    <property type="entry name" value="Calcineurin-like_PHP"/>
</dbReference>
<feature type="signal peptide" evidence="2">
    <location>
        <begin position="1"/>
        <end position="17"/>
    </location>
</feature>
<feature type="chain" id="PRO_5039753917" evidence="2">
    <location>
        <begin position="18"/>
        <end position="614"/>
    </location>
</feature>
<organism evidence="5 6">
    <name type="scientific">Herbihabitans rhizosphaerae</name>
    <dbReference type="NCBI Taxonomy" id="1872711"/>
    <lineage>
        <taxon>Bacteria</taxon>
        <taxon>Bacillati</taxon>
        <taxon>Actinomycetota</taxon>
        <taxon>Actinomycetes</taxon>
        <taxon>Pseudonocardiales</taxon>
        <taxon>Pseudonocardiaceae</taxon>
        <taxon>Herbihabitans</taxon>
    </lineage>
</organism>
<evidence type="ECO:0000256" key="2">
    <source>
        <dbReference type="RuleBase" id="RU362119"/>
    </source>
</evidence>
<dbReference type="GO" id="GO:0008768">
    <property type="term" value="F:UDP-sugar diphosphatase activity"/>
    <property type="evidence" value="ECO:0007669"/>
    <property type="project" value="TreeGrafter"/>
</dbReference>
<keyword evidence="1 2" id="KW-0732">Signal</keyword>
<feature type="domain" description="5'-Nucleotidase C-terminal" evidence="4">
    <location>
        <begin position="413"/>
        <end position="578"/>
    </location>
</feature>